<keyword evidence="1" id="KW-1133">Transmembrane helix</keyword>
<protein>
    <submittedName>
        <fullName evidence="2">Lysine exporter LysO family protein</fullName>
    </submittedName>
</protein>
<feature type="transmembrane region" description="Helical" evidence="1">
    <location>
        <begin position="59"/>
        <end position="86"/>
    </location>
</feature>
<reference evidence="2" key="1">
    <citation type="journal article" date="2021" name="PeerJ">
        <title>Extensive microbial diversity within the chicken gut microbiome revealed by metagenomics and culture.</title>
        <authorList>
            <person name="Gilroy R."/>
            <person name="Ravi A."/>
            <person name="Getino M."/>
            <person name="Pursley I."/>
            <person name="Horton D.L."/>
            <person name="Alikhan N.F."/>
            <person name="Baker D."/>
            <person name="Gharbi K."/>
            <person name="Hall N."/>
            <person name="Watson M."/>
            <person name="Adriaenssens E.M."/>
            <person name="Foster-Nyarko E."/>
            <person name="Jarju S."/>
            <person name="Secka A."/>
            <person name="Antonio M."/>
            <person name="Oren A."/>
            <person name="Chaudhuri R.R."/>
            <person name="La Ragione R."/>
            <person name="Hildebrand F."/>
            <person name="Pallen M.J."/>
        </authorList>
    </citation>
    <scope>NUCLEOTIDE SEQUENCE</scope>
    <source>
        <strain evidence="2">ChiGjej6B6-14162</strain>
    </source>
</reference>
<feature type="transmembrane region" description="Helical" evidence="1">
    <location>
        <begin position="31"/>
        <end position="53"/>
    </location>
</feature>
<sequence>MLSIIITMLAGIFIGYLFRNVQFLQKTEKSISYTIFIMLFILGISVGSNDLIVNNLAYFGWQAFILASFGCLGSVIASWLVFNLFFKKEESL</sequence>
<dbReference type="EMBL" id="DXEL01000035">
    <property type="protein sequence ID" value="HIX74285.1"/>
    <property type="molecule type" value="Genomic_DNA"/>
</dbReference>
<proteinExistence type="predicted"/>
<evidence type="ECO:0000313" key="2">
    <source>
        <dbReference type="EMBL" id="HIX74285.1"/>
    </source>
</evidence>
<evidence type="ECO:0000313" key="3">
    <source>
        <dbReference type="Proteomes" id="UP000886740"/>
    </source>
</evidence>
<dbReference type="GO" id="GO:0015661">
    <property type="term" value="F:L-lysine efflux transmembrane transporter activity"/>
    <property type="evidence" value="ECO:0007669"/>
    <property type="project" value="InterPro"/>
</dbReference>
<reference evidence="2" key="2">
    <citation type="submission" date="2021-04" db="EMBL/GenBank/DDBJ databases">
        <authorList>
            <person name="Gilroy R."/>
        </authorList>
    </citation>
    <scope>NUCLEOTIDE SEQUENCE</scope>
    <source>
        <strain evidence="2">ChiGjej6B6-14162</strain>
    </source>
</reference>
<dbReference type="AlphaFoldDB" id="A0A9D1XA74"/>
<name>A0A9D1XA74_9BACT</name>
<evidence type="ECO:0000256" key="1">
    <source>
        <dbReference type="SAM" id="Phobius"/>
    </source>
</evidence>
<keyword evidence="1" id="KW-0472">Membrane</keyword>
<dbReference type="Proteomes" id="UP000886740">
    <property type="component" value="Unassembled WGS sequence"/>
</dbReference>
<dbReference type="Pfam" id="PF03956">
    <property type="entry name" value="Lys_export"/>
    <property type="match status" value="1"/>
</dbReference>
<feature type="transmembrane region" description="Helical" evidence="1">
    <location>
        <begin position="6"/>
        <end position="24"/>
    </location>
</feature>
<dbReference type="InterPro" id="IPR005642">
    <property type="entry name" value="LysO"/>
</dbReference>
<keyword evidence="1" id="KW-0812">Transmembrane</keyword>
<gene>
    <name evidence="2" type="ORF">H9977_04515</name>
</gene>
<organism evidence="2 3">
    <name type="scientific">Candidatus Parabacteroides intestinipullorum</name>
    <dbReference type="NCBI Taxonomy" id="2838723"/>
    <lineage>
        <taxon>Bacteria</taxon>
        <taxon>Pseudomonadati</taxon>
        <taxon>Bacteroidota</taxon>
        <taxon>Bacteroidia</taxon>
        <taxon>Bacteroidales</taxon>
        <taxon>Tannerellaceae</taxon>
        <taxon>Parabacteroides</taxon>
    </lineage>
</organism>
<comment type="caution">
    <text evidence="2">The sequence shown here is derived from an EMBL/GenBank/DDBJ whole genome shotgun (WGS) entry which is preliminary data.</text>
</comment>
<accession>A0A9D1XA74</accession>